<dbReference type="AlphaFoldDB" id="A0A8H3W4K5"/>
<dbReference type="SUPFAM" id="SSF48403">
    <property type="entry name" value="Ankyrin repeat"/>
    <property type="match status" value="1"/>
</dbReference>
<dbReference type="PANTHER" id="PTHR24171">
    <property type="entry name" value="ANKYRIN REPEAT DOMAIN-CONTAINING PROTEIN 39-RELATED"/>
    <property type="match status" value="1"/>
</dbReference>
<evidence type="ECO:0000256" key="3">
    <source>
        <dbReference type="PROSITE-ProRule" id="PRU00023"/>
    </source>
</evidence>
<dbReference type="EMBL" id="WOWK01000097">
    <property type="protein sequence ID" value="KAF0319325.1"/>
    <property type="molecule type" value="Genomic_DNA"/>
</dbReference>
<dbReference type="Gene3D" id="1.25.40.20">
    <property type="entry name" value="Ankyrin repeat-containing domain"/>
    <property type="match status" value="3"/>
</dbReference>
<evidence type="ECO:0000313" key="5">
    <source>
        <dbReference type="EMBL" id="KAF0319325.1"/>
    </source>
</evidence>
<sequence length="876" mass="97981">MEAIGIAASFIAIGQALLAGRHVVNLLQEIPKLGNELASLNNEASPKMRSRIESLRAAVEAANTQGMIFNDNEIEGPDLRLARGQITDIANRLDKVRLKCTQVGQNGKIKPKMARWFWMQKELQQCRDKARDARSALQLALVTLNLKGTVQMSLHIERFTLRSATHHDLGSASDVGTDALKGDDALSSASTFGNGFRNQEDYAIPGQVQTRMRQLSLLPADGRPSDQKKIVGMDMVILEARFPGAGRCPQPCRCRCHSSRPSAVRYPSWIGTLIGSLSVTYDQRLLLGGHSECTELGCKGNRRSSATFGYQLPAWLCARFVSFQVYTDSFREVRSSLRSVRVVPNNDQTLLAIELHDKEAVWGSMLAYGRLLPDDRDAVGNNIMSNFGVSIYARTLIIRSWPFRDWFFTANRELRRPDLSSRRATAIRLIASYGEDVVDGSQTELHEAVDRDENTKSTHDLQGLITKYPWTLDQWNHEGHTPLTLASKNGNLYAVRELIRLGCNIDQPDYEGNTPLLLASAHGHTDLVHYLLDAGCSVNATSTSGKTTLHLASDPYIEPADDPGAIMKILLSAGASAKASCLRGFTPLHDMGSSNLHQVKVTRRAAMTRIRLLLEAGADINAIDHGKERPLERAVFNDQPEVVQCLIEAGAEVTDIRGKQNLLHIAARMARIEALQYLADMQLPLLNVHQEDEWGDTPWDDFIMVLSRPEWDLGSSRRPTFQEKHAFVRLYKKLRDRSLEIDISKLQRIRQHLDDGIYHGAKTVLQSLINEKRDWEQWESLRTYETIGVQVREQMVEAALESVDDNIEVLQGKIDASPWDQVSFWDPSETEESDEIQDDTESEWAEAENDAAESSSDDDRGYGEQDDPSSDELTET</sequence>
<feature type="compositionally biased region" description="Acidic residues" evidence="4">
    <location>
        <begin position="828"/>
        <end position="851"/>
    </location>
</feature>
<dbReference type="PROSITE" id="PS50297">
    <property type="entry name" value="ANK_REP_REGION"/>
    <property type="match status" value="2"/>
</dbReference>
<name>A0A8H3W4K5_9PEZI</name>
<dbReference type="OrthoDB" id="7464126at2759"/>
<accession>A0A8H3W4K5</accession>
<dbReference type="InterPro" id="IPR036770">
    <property type="entry name" value="Ankyrin_rpt-contain_sf"/>
</dbReference>
<dbReference type="PANTHER" id="PTHR24171:SF9">
    <property type="entry name" value="ANKYRIN REPEAT DOMAIN-CONTAINING PROTEIN 39"/>
    <property type="match status" value="1"/>
</dbReference>
<feature type="repeat" description="ANK" evidence="3">
    <location>
        <begin position="511"/>
        <end position="543"/>
    </location>
</feature>
<keyword evidence="6" id="KW-1185">Reference proteome</keyword>
<keyword evidence="1" id="KW-0677">Repeat</keyword>
<feature type="repeat" description="ANK" evidence="3">
    <location>
        <begin position="478"/>
        <end position="510"/>
    </location>
</feature>
<evidence type="ECO:0000313" key="6">
    <source>
        <dbReference type="Proteomes" id="UP000434172"/>
    </source>
</evidence>
<dbReference type="Pfam" id="PF12796">
    <property type="entry name" value="Ank_2"/>
    <property type="match status" value="1"/>
</dbReference>
<keyword evidence="2 3" id="KW-0040">ANK repeat</keyword>
<dbReference type="SMART" id="SM00248">
    <property type="entry name" value="ANK"/>
    <property type="match status" value="5"/>
</dbReference>
<feature type="repeat" description="ANK" evidence="3">
    <location>
        <begin position="591"/>
        <end position="625"/>
    </location>
</feature>
<evidence type="ECO:0000256" key="2">
    <source>
        <dbReference type="ARBA" id="ARBA00023043"/>
    </source>
</evidence>
<dbReference type="InterPro" id="IPR002110">
    <property type="entry name" value="Ankyrin_rpt"/>
</dbReference>
<dbReference type="Pfam" id="PF13637">
    <property type="entry name" value="Ank_4"/>
    <property type="match status" value="1"/>
</dbReference>
<feature type="compositionally biased region" description="Acidic residues" evidence="4">
    <location>
        <begin position="864"/>
        <end position="876"/>
    </location>
</feature>
<gene>
    <name evidence="5" type="ORF">GQ607_013430</name>
</gene>
<comment type="caution">
    <text evidence="5">The sequence shown here is derived from an EMBL/GenBank/DDBJ whole genome shotgun (WGS) entry which is preliminary data.</text>
</comment>
<evidence type="ECO:0000256" key="4">
    <source>
        <dbReference type="SAM" id="MobiDB-lite"/>
    </source>
</evidence>
<dbReference type="PRINTS" id="PR01415">
    <property type="entry name" value="ANKYRIN"/>
</dbReference>
<organism evidence="5 6">
    <name type="scientific">Colletotrichum asianum</name>
    <dbReference type="NCBI Taxonomy" id="702518"/>
    <lineage>
        <taxon>Eukaryota</taxon>
        <taxon>Fungi</taxon>
        <taxon>Dikarya</taxon>
        <taxon>Ascomycota</taxon>
        <taxon>Pezizomycotina</taxon>
        <taxon>Sordariomycetes</taxon>
        <taxon>Hypocreomycetidae</taxon>
        <taxon>Glomerellales</taxon>
        <taxon>Glomerellaceae</taxon>
        <taxon>Colletotrichum</taxon>
        <taxon>Colletotrichum gloeosporioides species complex</taxon>
    </lineage>
</organism>
<reference evidence="5 6" key="1">
    <citation type="submission" date="2019-12" db="EMBL/GenBank/DDBJ databases">
        <title>A genome sequence resource for the geographically widespread anthracnose pathogen Colletotrichum asianum.</title>
        <authorList>
            <person name="Meng Y."/>
        </authorList>
    </citation>
    <scope>NUCLEOTIDE SEQUENCE [LARGE SCALE GENOMIC DNA]</scope>
    <source>
        <strain evidence="5 6">ICMP 18580</strain>
    </source>
</reference>
<feature type="region of interest" description="Disordered" evidence="4">
    <location>
        <begin position="820"/>
        <end position="876"/>
    </location>
</feature>
<dbReference type="Proteomes" id="UP000434172">
    <property type="component" value="Unassembled WGS sequence"/>
</dbReference>
<dbReference type="PROSITE" id="PS50088">
    <property type="entry name" value="ANK_REPEAT"/>
    <property type="match status" value="3"/>
</dbReference>
<proteinExistence type="predicted"/>
<evidence type="ECO:0000256" key="1">
    <source>
        <dbReference type="ARBA" id="ARBA00022737"/>
    </source>
</evidence>
<protein>
    <submittedName>
        <fullName evidence="5">Serine/threonine-protein phosphatase 6 regulatory ankyrin repeat subunit C</fullName>
    </submittedName>
</protein>